<name>A0A6A4I7E1_9AGAR</name>
<protein>
    <recommendedName>
        <fullName evidence="3">TEA domain-containing protein</fullName>
    </recommendedName>
</protein>
<dbReference type="Gene3D" id="6.10.20.40">
    <property type="entry name" value="TEA/ATTS domain"/>
    <property type="match status" value="1"/>
</dbReference>
<keyword evidence="5" id="KW-1185">Reference proteome</keyword>
<proteinExistence type="inferred from homology"/>
<dbReference type="OrthoDB" id="10006572at2759"/>
<comment type="similarity">
    <text evidence="1">Belongs to the TEC1 family.</text>
</comment>
<reference evidence="4" key="1">
    <citation type="journal article" date="2019" name="Environ. Microbiol.">
        <title>Fungal ecological strategies reflected in gene transcription - a case study of two litter decomposers.</title>
        <authorList>
            <person name="Barbi F."/>
            <person name="Kohler A."/>
            <person name="Barry K."/>
            <person name="Baskaran P."/>
            <person name="Daum C."/>
            <person name="Fauchery L."/>
            <person name="Ihrmark K."/>
            <person name="Kuo A."/>
            <person name="LaButti K."/>
            <person name="Lipzen A."/>
            <person name="Morin E."/>
            <person name="Grigoriev I.V."/>
            <person name="Henrissat B."/>
            <person name="Lindahl B."/>
            <person name="Martin F."/>
        </authorList>
    </citation>
    <scope>NUCLEOTIDE SEQUENCE</scope>
    <source>
        <strain evidence="4">JB14</strain>
    </source>
</reference>
<feature type="compositionally biased region" description="Low complexity" evidence="2">
    <location>
        <begin position="415"/>
        <end position="431"/>
    </location>
</feature>
<organism evidence="4 5">
    <name type="scientific">Gymnopus androsaceus JB14</name>
    <dbReference type="NCBI Taxonomy" id="1447944"/>
    <lineage>
        <taxon>Eukaryota</taxon>
        <taxon>Fungi</taxon>
        <taxon>Dikarya</taxon>
        <taxon>Basidiomycota</taxon>
        <taxon>Agaricomycotina</taxon>
        <taxon>Agaricomycetes</taxon>
        <taxon>Agaricomycetidae</taxon>
        <taxon>Agaricales</taxon>
        <taxon>Marasmiineae</taxon>
        <taxon>Omphalotaceae</taxon>
        <taxon>Gymnopus</taxon>
    </lineage>
</organism>
<feature type="region of interest" description="Disordered" evidence="2">
    <location>
        <begin position="407"/>
        <end position="439"/>
    </location>
</feature>
<dbReference type="Pfam" id="PF01285">
    <property type="entry name" value="TEA"/>
    <property type="match status" value="1"/>
</dbReference>
<feature type="region of interest" description="Disordered" evidence="2">
    <location>
        <begin position="13"/>
        <end position="48"/>
    </location>
</feature>
<feature type="region of interest" description="Disordered" evidence="2">
    <location>
        <begin position="148"/>
        <end position="178"/>
    </location>
</feature>
<feature type="domain" description="TEA" evidence="3">
    <location>
        <begin position="81"/>
        <end position="123"/>
    </location>
</feature>
<dbReference type="InterPro" id="IPR038096">
    <property type="entry name" value="TEA/ATTS_sf"/>
</dbReference>
<evidence type="ECO:0000259" key="3">
    <source>
        <dbReference type="Pfam" id="PF01285"/>
    </source>
</evidence>
<dbReference type="InterPro" id="IPR000818">
    <property type="entry name" value="TEA/ATTS_dom"/>
</dbReference>
<dbReference type="Proteomes" id="UP000799118">
    <property type="component" value="Unassembled WGS sequence"/>
</dbReference>
<sequence length="439" mass="48499">MAYYPSLSTSQYAFDSDASSSSSSSPTLDNCSIREQRTSSGRSSNVAKVGKHSKVVKLCGPYIWKGHYSKASHDTNRITLEKRLLLGRFPMRNRFISEHIFRTTGERRSAKQVGSRLQQLRDTCGGGRKLQRLLSPCLDSQAPISHRSRNTLGRYGSRSNGGSFSAPGSPVSEELELPWKSTPSPPTVFYINIEAGNSGARECSTDVDYFINSSDATIAFVSPFNSAIRAHSLFMVYHGDAVYHDQSPLTVVDPRSATAHEGGGALYTCDLVPKYWNMICESSNPTEFIIQHNVVCYSSSESSDMSPPLFSATYRFRYMPEKVHSPQPSFATVNSDISTFQESDVANVREYSGLSCFNTGEISEISSSYDMDNKNWQDCLTFDTLSLTEQRGYASLPATPGCQWNDYRRPSIGGSSSSSASPTTSTFPPHSQFYPSHHM</sequence>
<evidence type="ECO:0000313" key="5">
    <source>
        <dbReference type="Proteomes" id="UP000799118"/>
    </source>
</evidence>
<evidence type="ECO:0000256" key="1">
    <source>
        <dbReference type="ARBA" id="ARBA00008421"/>
    </source>
</evidence>
<dbReference type="GO" id="GO:0003700">
    <property type="term" value="F:DNA-binding transcription factor activity"/>
    <property type="evidence" value="ECO:0007669"/>
    <property type="project" value="InterPro"/>
</dbReference>
<evidence type="ECO:0000313" key="4">
    <source>
        <dbReference type="EMBL" id="KAE9406629.1"/>
    </source>
</evidence>
<dbReference type="AlphaFoldDB" id="A0A6A4I7E1"/>
<dbReference type="EMBL" id="ML769401">
    <property type="protein sequence ID" value="KAE9406629.1"/>
    <property type="molecule type" value="Genomic_DNA"/>
</dbReference>
<evidence type="ECO:0000256" key="2">
    <source>
        <dbReference type="SAM" id="MobiDB-lite"/>
    </source>
</evidence>
<gene>
    <name evidence="4" type="ORF">BT96DRAFT_1014838</name>
</gene>
<accession>A0A6A4I7E1</accession>